<accession>A0A8X7VCQ6</accession>
<dbReference type="AlphaFoldDB" id="A0A8X7VCQ6"/>
<evidence type="ECO:0000256" key="1">
    <source>
        <dbReference type="SAM" id="Phobius"/>
    </source>
</evidence>
<evidence type="ECO:0000313" key="3">
    <source>
        <dbReference type="Proteomes" id="UP000886595"/>
    </source>
</evidence>
<name>A0A8X7VCQ6_BRACI</name>
<evidence type="ECO:0000313" key="2">
    <source>
        <dbReference type="EMBL" id="KAG2308988.1"/>
    </source>
</evidence>
<keyword evidence="1" id="KW-1133">Transmembrane helix</keyword>
<keyword evidence="1" id="KW-0812">Transmembrane</keyword>
<feature type="transmembrane region" description="Helical" evidence="1">
    <location>
        <begin position="20"/>
        <end position="40"/>
    </location>
</feature>
<feature type="transmembrane region" description="Helical" evidence="1">
    <location>
        <begin position="72"/>
        <end position="96"/>
    </location>
</feature>
<comment type="caution">
    <text evidence="2">The sequence shown here is derived from an EMBL/GenBank/DDBJ whole genome shotgun (WGS) entry which is preliminary data.</text>
</comment>
<gene>
    <name evidence="2" type="ORF">Bca52824_028736</name>
</gene>
<keyword evidence="1" id="KW-0472">Membrane</keyword>
<organism evidence="2 3">
    <name type="scientific">Brassica carinata</name>
    <name type="common">Ethiopian mustard</name>
    <name type="synonym">Abyssinian cabbage</name>
    <dbReference type="NCBI Taxonomy" id="52824"/>
    <lineage>
        <taxon>Eukaryota</taxon>
        <taxon>Viridiplantae</taxon>
        <taxon>Streptophyta</taxon>
        <taxon>Embryophyta</taxon>
        <taxon>Tracheophyta</taxon>
        <taxon>Spermatophyta</taxon>
        <taxon>Magnoliopsida</taxon>
        <taxon>eudicotyledons</taxon>
        <taxon>Gunneridae</taxon>
        <taxon>Pentapetalae</taxon>
        <taxon>rosids</taxon>
        <taxon>malvids</taxon>
        <taxon>Brassicales</taxon>
        <taxon>Brassicaceae</taxon>
        <taxon>Brassiceae</taxon>
        <taxon>Brassica</taxon>
    </lineage>
</organism>
<protein>
    <submittedName>
        <fullName evidence="2">Uncharacterized protein</fullName>
    </submittedName>
</protein>
<dbReference type="EMBL" id="JAAMPC010000006">
    <property type="protein sequence ID" value="KAG2308988.1"/>
    <property type="molecule type" value="Genomic_DNA"/>
</dbReference>
<sequence>MVSWRQQSSAPVFERRHRQLRILLVLPVSCVFQGFEGAFLSSCSWQLVAHSALASSSGLSLPRFDLRLCHSLFSFILIFLCYLGPVVSLISCIVCYQCFPVMSVKNENSWYKI</sequence>
<reference evidence="2 3" key="1">
    <citation type="submission" date="2020-02" db="EMBL/GenBank/DDBJ databases">
        <authorList>
            <person name="Ma Q."/>
            <person name="Huang Y."/>
            <person name="Song X."/>
            <person name="Pei D."/>
        </authorList>
    </citation>
    <scope>NUCLEOTIDE SEQUENCE [LARGE SCALE GENOMIC DNA]</scope>
    <source>
        <strain evidence="2">Sxm20200214</strain>
        <tissue evidence="2">Leaf</tissue>
    </source>
</reference>
<keyword evidence="3" id="KW-1185">Reference proteome</keyword>
<dbReference type="Proteomes" id="UP000886595">
    <property type="component" value="Unassembled WGS sequence"/>
</dbReference>
<proteinExistence type="predicted"/>